<dbReference type="GeneID" id="110985560"/>
<dbReference type="PANTHER" id="PTHR34759">
    <property type="entry name" value="SPERMATOGENESIS-ASSOCIATED PROTEIN 48"/>
    <property type="match status" value="1"/>
</dbReference>
<feature type="region of interest" description="Disordered" evidence="1">
    <location>
        <begin position="98"/>
        <end position="157"/>
    </location>
</feature>
<evidence type="ECO:0000256" key="1">
    <source>
        <dbReference type="SAM" id="MobiDB-lite"/>
    </source>
</evidence>
<proteinExistence type="predicted"/>
<dbReference type="InterPro" id="IPR027867">
    <property type="entry name" value="SPATA48"/>
</dbReference>
<gene>
    <name evidence="3" type="primary">LOC110985560</name>
</gene>
<accession>A0A8B7Z9K8</accession>
<dbReference type="OMA" id="RDGHHIR"/>
<name>A0A8B7Z9K8_ACAPL</name>
<dbReference type="Proteomes" id="UP000694845">
    <property type="component" value="Unplaced"/>
</dbReference>
<dbReference type="RefSeq" id="XP_022102353.1">
    <property type="nucleotide sequence ID" value="XM_022246661.1"/>
</dbReference>
<dbReference type="PANTHER" id="PTHR34759:SF1">
    <property type="entry name" value="SPERMATOGENESIS-ASSOCIATED PROTEIN 48"/>
    <property type="match status" value="1"/>
</dbReference>
<feature type="compositionally biased region" description="Polar residues" evidence="1">
    <location>
        <begin position="105"/>
        <end position="126"/>
    </location>
</feature>
<dbReference type="AlphaFoldDB" id="A0A8B7Z9K8"/>
<organism evidence="2 3">
    <name type="scientific">Acanthaster planci</name>
    <name type="common">Crown-of-thorns starfish</name>
    <dbReference type="NCBI Taxonomy" id="133434"/>
    <lineage>
        <taxon>Eukaryota</taxon>
        <taxon>Metazoa</taxon>
        <taxon>Echinodermata</taxon>
        <taxon>Eleutherozoa</taxon>
        <taxon>Asterozoa</taxon>
        <taxon>Asteroidea</taxon>
        <taxon>Valvatacea</taxon>
        <taxon>Valvatida</taxon>
        <taxon>Acanthasteridae</taxon>
        <taxon>Acanthaster</taxon>
    </lineage>
</organism>
<keyword evidence="2" id="KW-1185">Reference proteome</keyword>
<dbReference type="OrthoDB" id="5983862at2759"/>
<protein>
    <submittedName>
        <fullName evidence="3">Uncharacterized protein C7orf72-like</fullName>
    </submittedName>
</protein>
<dbReference type="Pfam" id="PF15073">
    <property type="entry name" value="SPATA48"/>
    <property type="match status" value="1"/>
</dbReference>
<sequence>MVDTAVRPRPVGDLRLHMQTDTNAGPNSIQQVVLNRRQRQMKFPHLRGRWDVDSFQWKSSPNLVKYHDDTLAPLRDNVPIIDPVSGFVSAATDVDRNTGVDRMPSMQQVDNTPNTVTPLSPRPTTTKAHREKEKEKDRGTFVPKKPVTPQFSRARSNPEMRLVKSESDVTHILNDPGTWAGRKISDGFIRAKLGGWTSSVDPRDAAKEQERIWRQIHARNIKGQMDAVDKSPNWRDEAALRYIYTSAAQRTSEDVDWDSKLPPKILPPASTMEAQADPVSQCFTNMKRYDPKAQPWQNLGRSWDWFQTRDGHHIRGPIEFCSPHRKNNQIPNYTGSIGGEGERDDPHKFFIPTTVLRSLVPKYTDTARRANIPGYTGCTHWIGTESANLNVGIPQPQTTARVHRSLPADLNMSPHKRTSRMSRMITLVPPGNPFNAISKEERTLEQYH</sequence>
<evidence type="ECO:0000313" key="2">
    <source>
        <dbReference type="Proteomes" id="UP000694845"/>
    </source>
</evidence>
<feature type="compositionally biased region" description="Basic and acidic residues" evidence="1">
    <location>
        <begin position="128"/>
        <end position="139"/>
    </location>
</feature>
<dbReference type="KEGG" id="aplc:110985560"/>
<reference evidence="3" key="1">
    <citation type="submission" date="2025-08" db="UniProtKB">
        <authorList>
            <consortium name="RefSeq"/>
        </authorList>
    </citation>
    <scope>IDENTIFICATION</scope>
</reference>
<evidence type="ECO:0000313" key="3">
    <source>
        <dbReference type="RefSeq" id="XP_022102353.1"/>
    </source>
</evidence>